<accession>A0ABX7C5T3</accession>
<dbReference type="EMBL" id="CP068046">
    <property type="protein sequence ID" value="QQR39620.1"/>
    <property type="molecule type" value="Genomic_DNA"/>
</dbReference>
<organism evidence="2 3">
    <name type="scientific">Devosia rhizoryzae</name>
    <dbReference type="NCBI Taxonomy" id="2774137"/>
    <lineage>
        <taxon>Bacteria</taxon>
        <taxon>Pseudomonadati</taxon>
        <taxon>Pseudomonadota</taxon>
        <taxon>Alphaproteobacteria</taxon>
        <taxon>Hyphomicrobiales</taxon>
        <taxon>Devosiaceae</taxon>
        <taxon>Devosia</taxon>
    </lineage>
</organism>
<evidence type="ECO:0000256" key="1">
    <source>
        <dbReference type="SAM" id="Phobius"/>
    </source>
</evidence>
<feature type="transmembrane region" description="Helical" evidence="1">
    <location>
        <begin position="30"/>
        <end position="50"/>
    </location>
</feature>
<gene>
    <name evidence="2" type="ORF">JI748_00960</name>
</gene>
<dbReference type="Pfam" id="PF20082">
    <property type="entry name" value="DUF6476"/>
    <property type="match status" value="1"/>
</dbReference>
<evidence type="ECO:0008006" key="4">
    <source>
        <dbReference type="Google" id="ProtNLM"/>
    </source>
</evidence>
<keyword evidence="1" id="KW-0812">Transmembrane</keyword>
<keyword evidence="1" id="KW-1133">Transmembrane helix</keyword>
<dbReference type="Proteomes" id="UP000595857">
    <property type="component" value="Chromosome"/>
</dbReference>
<dbReference type="RefSeq" id="WP_201634001.1">
    <property type="nucleotide sequence ID" value="NZ_CP068046.1"/>
</dbReference>
<keyword evidence="1" id="KW-0472">Membrane</keyword>
<proteinExistence type="predicted"/>
<evidence type="ECO:0000313" key="3">
    <source>
        <dbReference type="Proteomes" id="UP000595857"/>
    </source>
</evidence>
<reference evidence="2 3" key="1">
    <citation type="submission" date="2021-01" db="EMBL/GenBank/DDBJ databases">
        <title>Genome seq and assembly of Devosia sp. LEGU1.</title>
        <authorList>
            <person name="Chhetri G."/>
        </authorList>
    </citation>
    <scope>NUCLEOTIDE SEQUENCE [LARGE SCALE GENOMIC DNA]</scope>
    <source>
        <strain evidence="2 3">LEGU1</strain>
    </source>
</reference>
<keyword evidence="3" id="KW-1185">Reference proteome</keyword>
<dbReference type="InterPro" id="IPR045519">
    <property type="entry name" value="DUF6476"/>
</dbReference>
<name>A0ABX7C5T3_9HYPH</name>
<sequence length="136" mass="14734">MSNPEPNRPAAAEELTPEARVMLGRARRSFGISIGILLLGFMAIGFALVYRVMRDRPAPSVAESISLPFHFEAVSAILIDNTIQVTTRDGNSAMLNIFNAETGELISSVNINSDLRPEATLESLAQERESGAEMAE</sequence>
<protein>
    <recommendedName>
        <fullName evidence="4">Photosynthetic complex assembly protein</fullName>
    </recommendedName>
</protein>
<evidence type="ECO:0000313" key="2">
    <source>
        <dbReference type="EMBL" id="QQR39620.1"/>
    </source>
</evidence>